<proteinExistence type="predicted"/>
<name>A0AA38C484_TAXCH</name>
<gene>
    <name evidence="1" type="ORF">KI387_041458</name>
</gene>
<accession>A0AA38C484</accession>
<organism evidence="1 2">
    <name type="scientific">Taxus chinensis</name>
    <name type="common">Chinese yew</name>
    <name type="synonym">Taxus wallichiana var. chinensis</name>
    <dbReference type="NCBI Taxonomy" id="29808"/>
    <lineage>
        <taxon>Eukaryota</taxon>
        <taxon>Viridiplantae</taxon>
        <taxon>Streptophyta</taxon>
        <taxon>Embryophyta</taxon>
        <taxon>Tracheophyta</taxon>
        <taxon>Spermatophyta</taxon>
        <taxon>Pinopsida</taxon>
        <taxon>Pinidae</taxon>
        <taxon>Conifers II</taxon>
        <taxon>Cupressales</taxon>
        <taxon>Taxaceae</taxon>
        <taxon>Taxus</taxon>
    </lineage>
</organism>
<reference evidence="1 2" key="1">
    <citation type="journal article" date="2021" name="Nat. Plants">
        <title>The Taxus genome provides insights into paclitaxel biosynthesis.</title>
        <authorList>
            <person name="Xiong X."/>
            <person name="Gou J."/>
            <person name="Liao Q."/>
            <person name="Li Y."/>
            <person name="Zhou Q."/>
            <person name="Bi G."/>
            <person name="Li C."/>
            <person name="Du R."/>
            <person name="Wang X."/>
            <person name="Sun T."/>
            <person name="Guo L."/>
            <person name="Liang H."/>
            <person name="Lu P."/>
            <person name="Wu Y."/>
            <person name="Zhang Z."/>
            <person name="Ro D.K."/>
            <person name="Shang Y."/>
            <person name="Huang S."/>
            <person name="Yan J."/>
        </authorList>
    </citation>
    <scope>NUCLEOTIDE SEQUENCE [LARGE SCALE GENOMIC DNA]</scope>
    <source>
        <strain evidence="1">Ta-2019</strain>
    </source>
</reference>
<dbReference type="Proteomes" id="UP000824469">
    <property type="component" value="Unassembled WGS sequence"/>
</dbReference>
<feature type="non-terminal residue" evidence="1">
    <location>
        <position position="1"/>
    </location>
</feature>
<protein>
    <submittedName>
        <fullName evidence="1">Uncharacterized protein</fullName>
    </submittedName>
</protein>
<sequence>RGMKNLVPEQQRLTDVEGKTPLVNISEENRESLNPSEEAMKSSSDLIVYGATEDEMSLGLRLHKAIEPTKSVIPINVVISLTSKSVGATKTDPE</sequence>
<dbReference type="AlphaFoldDB" id="A0AA38C484"/>
<evidence type="ECO:0000313" key="2">
    <source>
        <dbReference type="Proteomes" id="UP000824469"/>
    </source>
</evidence>
<evidence type="ECO:0000313" key="1">
    <source>
        <dbReference type="EMBL" id="KAH9293342.1"/>
    </source>
</evidence>
<comment type="caution">
    <text evidence="1">The sequence shown here is derived from an EMBL/GenBank/DDBJ whole genome shotgun (WGS) entry which is preliminary data.</text>
</comment>
<feature type="non-terminal residue" evidence="1">
    <location>
        <position position="94"/>
    </location>
</feature>
<keyword evidence="2" id="KW-1185">Reference proteome</keyword>
<dbReference type="EMBL" id="JAHRHJ020001244">
    <property type="protein sequence ID" value="KAH9293342.1"/>
    <property type="molecule type" value="Genomic_DNA"/>
</dbReference>